<dbReference type="GO" id="GO:0005886">
    <property type="term" value="C:plasma membrane"/>
    <property type="evidence" value="ECO:0007669"/>
    <property type="project" value="UniProtKB-SubCell"/>
</dbReference>
<sequence>MCIYNELKEREHEQFLIKQKKERFIVSFSRIGILVLFLVLWEMAARLGWINQFITSSPSRVFETIVDLIKTHSLYNHLFVTTFETVAGFTLGTVFGTIIAMMLWWSERLAKILDPYLVVLNALPKVALGPVIIVWAGAGMGSILIMTLAISIVATIIGVYSGFMQASEEKIILLKTFNASKMQIFTKAVFPSSIKNIINALKINVGLSWVGVIMGEFLVSKAGLGYLIVYGSQVFNLDLVMAGVVILSVVAGLMYFLVSYLEKKVVKYD</sequence>
<reference evidence="9 10" key="1">
    <citation type="submission" date="2018-08" db="EMBL/GenBank/DDBJ databases">
        <title>A genome reference for cultivated species of the human gut microbiota.</title>
        <authorList>
            <person name="Zou Y."/>
            <person name="Xue W."/>
            <person name="Luo G."/>
        </authorList>
    </citation>
    <scope>NUCLEOTIDE SEQUENCE [LARGE SCALE GENOMIC DNA]</scope>
    <source>
        <strain evidence="9 10">AM25-6</strain>
    </source>
</reference>
<evidence type="ECO:0000256" key="3">
    <source>
        <dbReference type="ARBA" id="ARBA00022475"/>
    </source>
</evidence>
<dbReference type="PROSITE" id="PS50928">
    <property type="entry name" value="ABC_TM1"/>
    <property type="match status" value="1"/>
</dbReference>
<dbReference type="Pfam" id="PF00528">
    <property type="entry name" value="BPD_transp_1"/>
    <property type="match status" value="1"/>
</dbReference>
<evidence type="ECO:0000256" key="4">
    <source>
        <dbReference type="ARBA" id="ARBA00022692"/>
    </source>
</evidence>
<evidence type="ECO:0000313" key="9">
    <source>
        <dbReference type="EMBL" id="RGD75543.1"/>
    </source>
</evidence>
<evidence type="ECO:0000256" key="1">
    <source>
        <dbReference type="ARBA" id="ARBA00004651"/>
    </source>
</evidence>
<dbReference type="GO" id="GO:0055085">
    <property type="term" value="P:transmembrane transport"/>
    <property type="evidence" value="ECO:0007669"/>
    <property type="project" value="InterPro"/>
</dbReference>
<dbReference type="Proteomes" id="UP000261212">
    <property type="component" value="Unassembled WGS sequence"/>
</dbReference>
<keyword evidence="3" id="KW-1003">Cell membrane</keyword>
<keyword evidence="5 7" id="KW-1133">Transmembrane helix</keyword>
<comment type="similarity">
    <text evidence="7">Belongs to the binding-protein-dependent transport system permease family.</text>
</comment>
<dbReference type="CDD" id="cd06261">
    <property type="entry name" value="TM_PBP2"/>
    <property type="match status" value="1"/>
</dbReference>
<evidence type="ECO:0000256" key="6">
    <source>
        <dbReference type="ARBA" id="ARBA00023136"/>
    </source>
</evidence>
<dbReference type="Gene3D" id="1.10.3720.10">
    <property type="entry name" value="MetI-like"/>
    <property type="match status" value="1"/>
</dbReference>
<name>A0A3E3E251_9FIRM</name>
<comment type="subcellular location">
    <subcellularLocation>
        <location evidence="1 7">Cell membrane</location>
        <topology evidence="1 7">Multi-pass membrane protein</topology>
    </subcellularLocation>
</comment>
<feature type="transmembrane region" description="Helical" evidence="7">
    <location>
        <begin position="24"/>
        <end position="41"/>
    </location>
</feature>
<feature type="transmembrane region" description="Helical" evidence="7">
    <location>
        <begin position="240"/>
        <end position="261"/>
    </location>
</feature>
<accession>A0A3E3E251</accession>
<dbReference type="InterPro" id="IPR000515">
    <property type="entry name" value="MetI-like"/>
</dbReference>
<feature type="transmembrane region" description="Helical" evidence="7">
    <location>
        <begin position="143"/>
        <end position="163"/>
    </location>
</feature>
<dbReference type="AlphaFoldDB" id="A0A3E3E251"/>
<evidence type="ECO:0000259" key="8">
    <source>
        <dbReference type="PROSITE" id="PS50928"/>
    </source>
</evidence>
<organism evidence="9 10">
    <name type="scientific">Anaerofustis stercorihominis</name>
    <dbReference type="NCBI Taxonomy" id="214853"/>
    <lineage>
        <taxon>Bacteria</taxon>
        <taxon>Bacillati</taxon>
        <taxon>Bacillota</taxon>
        <taxon>Clostridia</taxon>
        <taxon>Eubacteriales</taxon>
        <taxon>Eubacteriaceae</taxon>
        <taxon>Anaerofustis</taxon>
    </lineage>
</organism>
<protein>
    <submittedName>
        <fullName evidence="9">ABC transporter permease</fullName>
    </submittedName>
</protein>
<gene>
    <name evidence="9" type="ORF">DW687_04245</name>
</gene>
<evidence type="ECO:0000256" key="2">
    <source>
        <dbReference type="ARBA" id="ARBA00022448"/>
    </source>
</evidence>
<evidence type="ECO:0000256" key="7">
    <source>
        <dbReference type="RuleBase" id="RU363032"/>
    </source>
</evidence>
<evidence type="ECO:0000313" key="10">
    <source>
        <dbReference type="Proteomes" id="UP000261212"/>
    </source>
</evidence>
<evidence type="ECO:0000256" key="5">
    <source>
        <dbReference type="ARBA" id="ARBA00022989"/>
    </source>
</evidence>
<feature type="transmembrane region" description="Helical" evidence="7">
    <location>
        <begin position="205"/>
        <end position="228"/>
    </location>
</feature>
<feature type="transmembrane region" description="Helical" evidence="7">
    <location>
        <begin position="117"/>
        <end position="137"/>
    </location>
</feature>
<dbReference type="EMBL" id="QUSM01000002">
    <property type="protein sequence ID" value="RGD75543.1"/>
    <property type="molecule type" value="Genomic_DNA"/>
</dbReference>
<keyword evidence="6 7" id="KW-0472">Membrane</keyword>
<proteinExistence type="inferred from homology"/>
<dbReference type="PANTHER" id="PTHR30151">
    <property type="entry name" value="ALKANE SULFONATE ABC TRANSPORTER-RELATED, MEMBRANE SUBUNIT"/>
    <property type="match status" value="1"/>
</dbReference>
<dbReference type="PANTHER" id="PTHR30151:SF19">
    <property type="entry name" value="ABC TRANSPORTER PERMEASE"/>
    <property type="match status" value="1"/>
</dbReference>
<dbReference type="RefSeq" id="WP_007049927.1">
    <property type="nucleotide sequence ID" value="NZ_CABKNJ010000001.1"/>
</dbReference>
<dbReference type="SUPFAM" id="SSF161098">
    <property type="entry name" value="MetI-like"/>
    <property type="match status" value="1"/>
</dbReference>
<feature type="transmembrane region" description="Helical" evidence="7">
    <location>
        <begin position="86"/>
        <end position="105"/>
    </location>
</feature>
<dbReference type="GeneID" id="98000268"/>
<comment type="caution">
    <text evidence="9">The sequence shown here is derived from an EMBL/GenBank/DDBJ whole genome shotgun (WGS) entry which is preliminary data.</text>
</comment>
<keyword evidence="2 7" id="KW-0813">Transport</keyword>
<dbReference type="InterPro" id="IPR035906">
    <property type="entry name" value="MetI-like_sf"/>
</dbReference>
<keyword evidence="4 7" id="KW-0812">Transmembrane</keyword>
<feature type="domain" description="ABC transmembrane type-1" evidence="8">
    <location>
        <begin position="74"/>
        <end position="258"/>
    </location>
</feature>